<dbReference type="GeneID" id="28734763"/>
<dbReference type="InterPro" id="IPR007763">
    <property type="entry name" value="NDUFA12"/>
</dbReference>
<dbReference type="PANTHER" id="PTHR32470">
    <property type="entry name" value="ADH DEHYDROGENASE [UBIQUINONE] 1 ALPHA SUBCOMPLEX ASSEMBLY FACTOR 2"/>
    <property type="match status" value="1"/>
</dbReference>
<dbReference type="GO" id="GO:0045271">
    <property type="term" value="C:respiratory chain complex I"/>
    <property type="evidence" value="ECO:0007669"/>
    <property type="project" value="InterPro"/>
</dbReference>
<dbReference type="Proteomes" id="UP000038010">
    <property type="component" value="Unassembled WGS sequence"/>
</dbReference>
<dbReference type="InterPro" id="IPR052618">
    <property type="entry name" value="ComplexI_NDUFA12"/>
</dbReference>
<name>A0A0N1I0D1_9EURO</name>
<gene>
    <name evidence="3" type="ORF">AB675_2877</name>
</gene>
<dbReference type="RefSeq" id="XP_018004866.1">
    <property type="nucleotide sequence ID" value="XM_018142883.1"/>
</dbReference>
<dbReference type="GO" id="GO:0005739">
    <property type="term" value="C:mitochondrion"/>
    <property type="evidence" value="ECO:0007669"/>
    <property type="project" value="TreeGrafter"/>
</dbReference>
<sequence length="151" mass="17016">MAQEVPHRSGQDLAGNTFWEMKDALNAERWRRMVRYTKRTHMGDATVSPQWHQWLRHTRDEPPSIHEQAADITRQSQLKHNAALADARWAAKARYIEKPQAPTPQIGAGLNPLDSGRARAAQDQQSTAEKTAINPGSDYQPDSWTPGPTAR</sequence>
<dbReference type="EMBL" id="LFJN01000002">
    <property type="protein sequence ID" value="KPI44903.1"/>
    <property type="molecule type" value="Genomic_DNA"/>
</dbReference>
<dbReference type="PANTHER" id="PTHR32470:SF2">
    <property type="entry name" value="NADH DEHYDROGENASE [UBIQUINONE] 1 ALPHA SUBCOMPLEX ASSEMBLY FACTOR 2"/>
    <property type="match status" value="1"/>
</dbReference>
<reference evidence="3 4" key="1">
    <citation type="submission" date="2015-06" db="EMBL/GenBank/DDBJ databases">
        <title>Draft genome of the ant-associated black yeast Phialophora attae CBS 131958.</title>
        <authorList>
            <person name="Moreno L.F."/>
            <person name="Stielow B.J."/>
            <person name="de Hoog S."/>
            <person name="Vicente V.A."/>
            <person name="Weiss V.A."/>
            <person name="de Vries M."/>
            <person name="Cruz L.M."/>
            <person name="Souza E.M."/>
        </authorList>
    </citation>
    <scope>NUCLEOTIDE SEQUENCE [LARGE SCALE GENOMIC DNA]</scope>
    <source>
        <strain evidence="3 4">CBS 131958</strain>
    </source>
</reference>
<dbReference type="VEuPathDB" id="FungiDB:AB675_2877"/>
<dbReference type="GO" id="GO:0032981">
    <property type="term" value="P:mitochondrial respiratory chain complex I assembly"/>
    <property type="evidence" value="ECO:0007669"/>
    <property type="project" value="TreeGrafter"/>
</dbReference>
<proteinExistence type="inferred from homology"/>
<dbReference type="AlphaFoldDB" id="A0A0N1I0D1"/>
<dbReference type="STRING" id="1664694.A0A0N1I0D1"/>
<dbReference type="Pfam" id="PF05071">
    <property type="entry name" value="NDUFA12"/>
    <property type="match status" value="1"/>
</dbReference>
<dbReference type="OrthoDB" id="10255576at2759"/>
<organism evidence="3 4">
    <name type="scientific">Cyphellophora attinorum</name>
    <dbReference type="NCBI Taxonomy" id="1664694"/>
    <lineage>
        <taxon>Eukaryota</taxon>
        <taxon>Fungi</taxon>
        <taxon>Dikarya</taxon>
        <taxon>Ascomycota</taxon>
        <taxon>Pezizomycotina</taxon>
        <taxon>Eurotiomycetes</taxon>
        <taxon>Chaetothyriomycetidae</taxon>
        <taxon>Chaetothyriales</taxon>
        <taxon>Cyphellophoraceae</taxon>
        <taxon>Cyphellophora</taxon>
    </lineage>
</organism>
<feature type="region of interest" description="Disordered" evidence="2">
    <location>
        <begin position="98"/>
        <end position="151"/>
    </location>
</feature>
<evidence type="ECO:0000313" key="4">
    <source>
        <dbReference type="Proteomes" id="UP000038010"/>
    </source>
</evidence>
<protein>
    <submittedName>
        <fullName evidence="3">Uncharacterized protein</fullName>
    </submittedName>
</protein>
<comment type="caution">
    <text evidence="3">The sequence shown here is derived from an EMBL/GenBank/DDBJ whole genome shotgun (WGS) entry which is preliminary data.</text>
</comment>
<comment type="similarity">
    <text evidence="1">Belongs to the complex I NDUFA12 subunit family.</text>
</comment>
<evidence type="ECO:0000256" key="1">
    <source>
        <dbReference type="ARBA" id="ARBA00007355"/>
    </source>
</evidence>
<keyword evidence="4" id="KW-1185">Reference proteome</keyword>
<accession>A0A0N1I0D1</accession>
<evidence type="ECO:0000313" key="3">
    <source>
        <dbReference type="EMBL" id="KPI44903.1"/>
    </source>
</evidence>
<evidence type="ECO:0000256" key="2">
    <source>
        <dbReference type="SAM" id="MobiDB-lite"/>
    </source>
</evidence>